<accession>A0A238H626</accession>
<feature type="domain" description="VWFD" evidence="2">
    <location>
        <begin position="345"/>
        <end position="534"/>
    </location>
</feature>
<feature type="compositionally biased region" description="Basic and acidic residues" evidence="1">
    <location>
        <begin position="609"/>
        <end position="634"/>
    </location>
</feature>
<dbReference type="PROSITE" id="PS51233">
    <property type="entry name" value="VWFD"/>
    <property type="match status" value="1"/>
</dbReference>
<reference evidence="3 4" key="1">
    <citation type="submission" date="2017-04" db="EMBL/GenBank/DDBJ databases">
        <authorList>
            <person name="Afonso C.L."/>
            <person name="Miller P.J."/>
            <person name="Scott M.A."/>
            <person name="Spackman E."/>
            <person name="Goraichik I."/>
            <person name="Dimitrov K.M."/>
            <person name="Suarez D.L."/>
            <person name="Swayne D.E."/>
        </authorList>
    </citation>
    <scope>NUCLEOTIDE SEQUENCE [LARGE SCALE GENOMIC DNA]</scope>
    <source>
        <strain evidence="3">LMG 28154</strain>
    </source>
</reference>
<evidence type="ECO:0000313" key="3">
    <source>
        <dbReference type="EMBL" id="SMG00493.1"/>
    </source>
</evidence>
<evidence type="ECO:0000256" key="1">
    <source>
        <dbReference type="SAM" id="MobiDB-lite"/>
    </source>
</evidence>
<evidence type="ECO:0000313" key="4">
    <source>
        <dbReference type="Proteomes" id="UP000198460"/>
    </source>
</evidence>
<dbReference type="AlphaFoldDB" id="A0A238H626"/>
<proteinExistence type="predicted"/>
<name>A0A238H626_9BURK</name>
<protein>
    <recommendedName>
        <fullName evidence="2">VWFD domain-containing protein</fullName>
    </recommendedName>
</protein>
<feature type="region of interest" description="Disordered" evidence="1">
    <location>
        <begin position="604"/>
        <end position="634"/>
    </location>
</feature>
<dbReference type="InterPro" id="IPR001846">
    <property type="entry name" value="VWF_type-D"/>
</dbReference>
<feature type="compositionally biased region" description="Polar residues" evidence="1">
    <location>
        <begin position="36"/>
        <end position="54"/>
    </location>
</feature>
<organism evidence="3 4">
    <name type="scientific">Burkholderia singularis</name>
    <dbReference type="NCBI Taxonomy" id="1503053"/>
    <lineage>
        <taxon>Bacteria</taxon>
        <taxon>Pseudomonadati</taxon>
        <taxon>Pseudomonadota</taxon>
        <taxon>Betaproteobacteria</taxon>
        <taxon>Burkholderiales</taxon>
        <taxon>Burkholderiaceae</taxon>
        <taxon>Burkholderia</taxon>
        <taxon>pseudomallei group</taxon>
    </lineage>
</organism>
<feature type="region of interest" description="Disordered" evidence="1">
    <location>
        <begin position="1"/>
        <end position="60"/>
    </location>
</feature>
<dbReference type="EMBL" id="FXAN01000056">
    <property type="protein sequence ID" value="SMG00493.1"/>
    <property type="molecule type" value="Genomic_DNA"/>
</dbReference>
<sequence>MLLSVDVSAQQPPPPASAASAAAAPLPEAVAGEQALMSQDEQQKRQAWQKSMSQRPVPKKGCFQGAYPSLEWQEVRCGEPSKFQNPPASGPRPNLVGNGNDISAQVSGPKINTAIGSFDSVTPSSVTVSGPWGGNANAANAFTLQINSQFFSTPACNGVAGCIGWQQFIYSQNQCGGPCIFMEYWLINYGATCPAGPWIQSGNSCWFNSASTPAPAISGAQLQGTTLTGTASATTDTVVLTSPGGTATATAADSVVSLSQQWNTAEFGIFGDCCSSQVNFGAGTTLVARTRVINGNTSAPACVAQGFTAETNNLSFGPSPPAASAPGPAVIFAASSAGGSPSNCAAATTIGDTHLTTFGGLLYDFQAAGDFLLAETGPDFAVQTRQVSGAPSWPNATVNKAVAVRAGKSRVAICLAPPRVVINGRQARMVEKRATLLPGGGQILVDGNVYIVRGPSGDSIRAVNNTSYIDVSVGLGRWPGNVRGLLANGAGGVRSIETRSGEMLMSPFSHDALYGRFAESWRVPANDSMLSACGGTRIERSVPRRPFFARDLPADLAKRTRAVCVQAGVRQGPLQDACTLDVAVIGNSDAARVFAAMPDPVALGDAVGDDGKGTGGCRRDDGNADGCKEDGSKM</sequence>
<evidence type="ECO:0000259" key="2">
    <source>
        <dbReference type="PROSITE" id="PS51233"/>
    </source>
</evidence>
<dbReference type="Proteomes" id="UP000198460">
    <property type="component" value="Unassembled WGS sequence"/>
</dbReference>
<gene>
    <name evidence="3" type="ORF">BSIN_3623</name>
</gene>